<dbReference type="Proteomes" id="UP000663864">
    <property type="component" value="Unassembled WGS sequence"/>
</dbReference>
<comment type="caution">
    <text evidence="4">The sequence shown here is derived from an EMBL/GenBank/DDBJ whole genome shotgun (WGS) entry which is preliminary data.</text>
</comment>
<protein>
    <submittedName>
        <fullName evidence="4">Uncharacterized protein</fullName>
    </submittedName>
</protein>
<dbReference type="EMBL" id="CAJNOT010000172">
    <property type="protein sequence ID" value="CAF0877786.1"/>
    <property type="molecule type" value="Genomic_DNA"/>
</dbReference>
<dbReference type="EMBL" id="CAJNOH010000191">
    <property type="protein sequence ID" value="CAF0937058.1"/>
    <property type="molecule type" value="Genomic_DNA"/>
</dbReference>
<evidence type="ECO:0000313" key="5">
    <source>
        <dbReference type="EMBL" id="CAF0970014.1"/>
    </source>
</evidence>
<dbReference type="Proteomes" id="UP000663854">
    <property type="component" value="Unassembled WGS sequence"/>
</dbReference>
<accession>A0A814EQP6</accession>
<dbReference type="Proteomes" id="UP000663889">
    <property type="component" value="Unassembled WGS sequence"/>
</dbReference>
<name>A0A814EQP6_9BILA</name>
<dbReference type="EMBL" id="CAJOBD010001322">
    <property type="protein sequence ID" value="CAF3787863.1"/>
    <property type="molecule type" value="Genomic_DNA"/>
</dbReference>
<evidence type="ECO:0000313" key="10">
    <source>
        <dbReference type="Proteomes" id="UP000663870"/>
    </source>
</evidence>
<evidence type="ECO:0000313" key="3">
    <source>
        <dbReference type="EMBL" id="CAF0937058.1"/>
    </source>
</evidence>
<dbReference type="EMBL" id="CAJNOO010000244">
    <property type="protein sequence ID" value="CAF0874245.1"/>
    <property type="molecule type" value="Genomic_DNA"/>
</dbReference>
<dbReference type="Proteomes" id="UP000663870">
    <property type="component" value="Unassembled WGS sequence"/>
</dbReference>
<dbReference type="Proteomes" id="UP000663836">
    <property type="component" value="Unassembled WGS sequence"/>
</dbReference>
<dbReference type="OrthoDB" id="9971270at2759"/>
<evidence type="ECO:0000313" key="2">
    <source>
        <dbReference type="EMBL" id="CAF0877786.1"/>
    </source>
</evidence>
<proteinExistence type="predicted"/>
<keyword evidence="10" id="KW-1185">Reference proteome</keyword>
<evidence type="ECO:0000313" key="6">
    <source>
        <dbReference type="EMBL" id="CAF0980448.1"/>
    </source>
</evidence>
<evidence type="ECO:0000313" key="1">
    <source>
        <dbReference type="EMBL" id="CAF0874245.1"/>
    </source>
</evidence>
<dbReference type="Proteomes" id="UP000663882">
    <property type="component" value="Unassembled WGS sequence"/>
</dbReference>
<evidence type="ECO:0000313" key="9">
    <source>
        <dbReference type="EMBL" id="CAF4221286.1"/>
    </source>
</evidence>
<evidence type="ECO:0000313" key="4">
    <source>
        <dbReference type="EMBL" id="CAF0969382.1"/>
    </source>
</evidence>
<evidence type="ECO:0000313" key="7">
    <source>
        <dbReference type="EMBL" id="CAF3761431.1"/>
    </source>
</evidence>
<dbReference type="EMBL" id="CAJNOU010000384">
    <property type="protein sequence ID" value="CAF0980448.1"/>
    <property type="molecule type" value="Genomic_DNA"/>
</dbReference>
<dbReference type="Proteomes" id="UP000663874">
    <property type="component" value="Unassembled WGS sequence"/>
</dbReference>
<dbReference type="EMBL" id="CAJNOL010000260">
    <property type="protein sequence ID" value="CAF0969382.1"/>
    <property type="molecule type" value="Genomic_DNA"/>
</dbReference>
<dbReference type="EMBL" id="CAJOAX010001981">
    <property type="protein sequence ID" value="CAF3761431.1"/>
    <property type="molecule type" value="Genomic_DNA"/>
</dbReference>
<dbReference type="EMBL" id="CAJNOL010000261">
    <property type="protein sequence ID" value="CAF0970014.1"/>
    <property type="molecule type" value="Genomic_DNA"/>
</dbReference>
<dbReference type="AlphaFoldDB" id="A0A814EQP6"/>
<reference evidence="4" key="1">
    <citation type="submission" date="2021-02" db="EMBL/GenBank/DDBJ databases">
        <authorList>
            <person name="Nowell W R."/>
        </authorList>
    </citation>
    <scope>NUCLEOTIDE SEQUENCE</scope>
</reference>
<evidence type="ECO:0000313" key="8">
    <source>
        <dbReference type="EMBL" id="CAF3787863.1"/>
    </source>
</evidence>
<dbReference type="EMBL" id="CAJOBE010018549">
    <property type="protein sequence ID" value="CAF4221286.1"/>
    <property type="molecule type" value="Genomic_DNA"/>
</dbReference>
<sequence length="184" mass="22081">MAKKKDTKTMNDDRLLDSDEKDLLTLEGYIKAFESCEKNSDIFARLTKEWDDIDVDVWKNHLSSKNMLQPAKYLFFFWENNFENKRLEEKDFRKFIEIFSLLESVFRNVLLRPYIPSYRIINMNCGPYRSFVTISDKLLFEQLHFHEKSSNLLIYDGNSSTRTIIYAITCSIFWHNLMMKLKNK</sequence>
<gene>
    <name evidence="9" type="ORF">FNK824_LOCUS37258</name>
    <name evidence="8" type="ORF">JBS370_LOCUS14568</name>
    <name evidence="4" type="ORF">JXQ802_LOCUS12584</name>
    <name evidence="5" type="ORF">JXQ802_LOCUS12615</name>
    <name evidence="7" type="ORF">OTI717_LOCUS16140</name>
    <name evidence="3" type="ORF">PYM288_LOCUS11375</name>
    <name evidence="1" type="ORF">RFH988_LOCUS7632</name>
    <name evidence="6" type="ORF">SEV965_LOCUS9727</name>
    <name evidence="2" type="ORF">ZHD862_LOCUS6223</name>
</gene>
<dbReference type="Proteomes" id="UP000663823">
    <property type="component" value="Unassembled WGS sequence"/>
</dbReference>
<organism evidence="4 10">
    <name type="scientific">Rotaria sordida</name>
    <dbReference type="NCBI Taxonomy" id="392033"/>
    <lineage>
        <taxon>Eukaryota</taxon>
        <taxon>Metazoa</taxon>
        <taxon>Spiralia</taxon>
        <taxon>Gnathifera</taxon>
        <taxon>Rotifera</taxon>
        <taxon>Eurotatoria</taxon>
        <taxon>Bdelloidea</taxon>
        <taxon>Philodinida</taxon>
        <taxon>Philodinidae</taxon>
        <taxon>Rotaria</taxon>
    </lineage>
</organism>